<evidence type="ECO:0000313" key="1">
    <source>
        <dbReference type="EMBL" id="AUH35007.1"/>
    </source>
</evidence>
<dbReference type="AlphaFoldDB" id="A0A2K9ENG4"/>
<name>A0A2K9ENG4_9RHOB</name>
<reference evidence="1 2" key="1">
    <citation type="submission" date="2017-12" db="EMBL/GenBank/DDBJ databases">
        <authorList>
            <person name="Hurst M.R.H."/>
        </authorList>
    </citation>
    <scope>NUCLEOTIDE SEQUENCE [LARGE SCALE GENOMIC DNA]</scope>
    <source>
        <strain evidence="1 2">BM15</strain>
    </source>
</reference>
<dbReference type="KEGG" id="paro:CUV01_17940"/>
<evidence type="ECO:0000313" key="2">
    <source>
        <dbReference type="Proteomes" id="UP000233742"/>
    </source>
</evidence>
<sequence length="295" mass="32034">MKGGLMTRWLLMILAVGVALWVSPSRGLADEPPAAAQMPQVTSEARLWAVLRLDELMPTLQAEALGQADEMAQMLFERGSDAGWVEGVAAIHQPQRLAGLLRSGMQAALDDRSQASLEEAIAFYATTLGQQIIELDLAGRRAMLDSDTEAGAIQAYRDAQSIEAPRLAQINHLLDGTDLIEQNVASGLNAALAFAQGFRDAGGYQVPMSEAEILADTWAREDEIRLQTREWVTAYLYLSYAPLTTDELGAFIDFATSDAGAVLWDVQMAGFDHLYETTSYEMGQAAALHISGQQL</sequence>
<dbReference type="Proteomes" id="UP000233742">
    <property type="component" value="Chromosome"/>
</dbReference>
<proteinExistence type="predicted"/>
<protein>
    <recommendedName>
        <fullName evidence="3">DUF2059 domain-containing protein</fullName>
    </recommendedName>
</protein>
<dbReference type="EMBL" id="CP025408">
    <property type="protein sequence ID" value="AUH35007.1"/>
    <property type="molecule type" value="Genomic_DNA"/>
</dbReference>
<organism evidence="1 2">
    <name type="scientific">Paracoccus tegillarcae</name>
    <dbReference type="NCBI Taxonomy" id="1529068"/>
    <lineage>
        <taxon>Bacteria</taxon>
        <taxon>Pseudomonadati</taxon>
        <taxon>Pseudomonadota</taxon>
        <taxon>Alphaproteobacteria</taxon>
        <taxon>Rhodobacterales</taxon>
        <taxon>Paracoccaceae</taxon>
        <taxon>Paracoccus</taxon>
    </lineage>
</organism>
<evidence type="ECO:0008006" key="3">
    <source>
        <dbReference type="Google" id="ProtNLM"/>
    </source>
</evidence>
<keyword evidence="2" id="KW-1185">Reference proteome</keyword>
<gene>
    <name evidence="1" type="ORF">CUV01_17940</name>
</gene>
<accession>A0A2K9ENG4</accession>